<dbReference type="Gene3D" id="2.40.480.10">
    <property type="entry name" value="Allene oxide cyclase-like"/>
    <property type="match status" value="1"/>
</dbReference>
<comment type="function">
    <text evidence="4">Dirigent proteins impart stereoselectivity on the phenoxy radical-coupling reaction, yielding optically active lignans from two molecules of coniferyl alcohol in the biosynthesis of lignans, flavonolignans, and alkaloids and thus plays a central role in plant secondary metabolism.</text>
</comment>
<keyword evidence="4" id="KW-0732">Signal</keyword>
<dbReference type="PANTHER" id="PTHR21495">
    <property type="entry name" value="NUCLEOPORIN-RELATED"/>
    <property type="match status" value="1"/>
</dbReference>
<dbReference type="AlphaFoldDB" id="A0AAV8GQ39"/>
<dbReference type="GO" id="GO:0048046">
    <property type="term" value="C:apoplast"/>
    <property type="evidence" value="ECO:0007669"/>
    <property type="project" value="UniProtKB-SubCell"/>
</dbReference>
<comment type="subcellular location">
    <subcellularLocation>
        <location evidence="4">Secreted</location>
        <location evidence="4">Extracellular space</location>
        <location evidence="4">Apoplast</location>
    </subcellularLocation>
</comment>
<keyword evidence="4" id="KW-0052">Apoplast</keyword>
<evidence type="ECO:0000313" key="6">
    <source>
        <dbReference type="Proteomes" id="UP001140206"/>
    </source>
</evidence>
<evidence type="ECO:0000313" key="5">
    <source>
        <dbReference type="EMBL" id="KAJ4806439.1"/>
    </source>
</evidence>
<feature type="chain" id="PRO_5043099149" description="Dirigent protein" evidence="4">
    <location>
        <begin position="22"/>
        <end position="193"/>
    </location>
</feature>
<gene>
    <name evidence="5" type="ORF">LUZ62_019005</name>
</gene>
<accession>A0AAV8GQ39</accession>
<protein>
    <recommendedName>
        <fullName evidence="4">Dirigent protein</fullName>
    </recommendedName>
</protein>
<organism evidence="5 6">
    <name type="scientific">Rhynchospora pubera</name>
    <dbReference type="NCBI Taxonomy" id="906938"/>
    <lineage>
        <taxon>Eukaryota</taxon>
        <taxon>Viridiplantae</taxon>
        <taxon>Streptophyta</taxon>
        <taxon>Embryophyta</taxon>
        <taxon>Tracheophyta</taxon>
        <taxon>Spermatophyta</taxon>
        <taxon>Magnoliopsida</taxon>
        <taxon>Liliopsida</taxon>
        <taxon>Poales</taxon>
        <taxon>Cyperaceae</taxon>
        <taxon>Cyperoideae</taxon>
        <taxon>Rhynchosporeae</taxon>
        <taxon>Rhynchospora</taxon>
    </lineage>
</organism>
<dbReference type="InterPro" id="IPR044859">
    <property type="entry name" value="Allene_oxi_cyc_Dirigent"/>
</dbReference>
<dbReference type="Proteomes" id="UP001140206">
    <property type="component" value="Chromosome 1"/>
</dbReference>
<proteinExistence type="inferred from homology"/>
<evidence type="ECO:0000256" key="2">
    <source>
        <dbReference type="ARBA" id="ARBA00011738"/>
    </source>
</evidence>
<dbReference type="InterPro" id="IPR004265">
    <property type="entry name" value="Dirigent"/>
</dbReference>
<dbReference type="EMBL" id="JAMFTS010000001">
    <property type="protein sequence ID" value="KAJ4806439.1"/>
    <property type="molecule type" value="Genomic_DNA"/>
</dbReference>
<evidence type="ECO:0000256" key="3">
    <source>
        <dbReference type="ARBA" id="ARBA00022525"/>
    </source>
</evidence>
<dbReference type="Pfam" id="PF03018">
    <property type="entry name" value="Dirigent"/>
    <property type="match status" value="1"/>
</dbReference>
<keyword evidence="3 4" id="KW-0964">Secreted</keyword>
<dbReference type="GO" id="GO:0009699">
    <property type="term" value="P:phenylpropanoid biosynthetic process"/>
    <property type="evidence" value="ECO:0007669"/>
    <property type="project" value="UniProtKB-ARBA"/>
</dbReference>
<evidence type="ECO:0000256" key="1">
    <source>
        <dbReference type="ARBA" id="ARBA00010746"/>
    </source>
</evidence>
<keyword evidence="6" id="KW-1185">Reference proteome</keyword>
<sequence length="193" mass="21781">MATFMFSSLFLMLLLCCATNSTLVTSSEQSNDYLISSHTVSHVAVEKHSHFRFYWHDKISGRNQTSVRVADAPEFKKSISTNFSDVYVFDDPLRTGPDKNSKLVGRAKGIYLEAGLYKIELLVAMNFVFTDGKYNGSTIAVFGHNEALTTVREMPIVGGSGLFRFARGLVQLRTYLFQIDYAVVEYNVFVNHY</sequence>
<feature type="signal peptide" evidence="4">
    <location>
        <begin position="1"/>
        <end position="21"/>
    </location>
</feature>
<comment type="subunit">
    <text evidence="2 4">Homodimer.</text>
</comment>
<comment type="caution">
    <text evidence="5">The sequence shown here is derived from an EMBL/GenBank/DDBJ whole genome shotgun (WGS) entry which is preliminary data.</text>
</comment>
<comment type="similarity">
    <text evidence="1 4">Belongs to the plant dirigent protein family.</text>
</comment>
<reference evidence="5" key="1">
    <citation type="submission" date="2022-08" db="EMBL/GenBank/DDBJ databases">
        <authorList>
            <person name="Marques A."/>
        </authorList>
    </citation>
    <scope>NUCLEOTIDE SEQUENCE</scope>
    <source>
        <strain evidence="5">RhyPub2mFocal</strain>
        <tissue evidence="5">Leaves</tissue>
    </source>
</reference>
<name>A0AAV8GQ39_9POAL</name>
<evidence type="ECO:0000256" key="4">
    <source>
        <dbReference type="RuleBase" id="RU363099"/>
    </source>
</evidence>